<evidence type="ECO:0000259" key="4">
    <source>
        <dbReference type="Pfam" id="PF01182"/>
    </source>
</evidence>
<dbReference type="PANTHER" id="PTHR11280:SF5">
    <property type="entry name" value="GLUCOSAMINE-6-PHOSPHATE ISOMERASE"/>
    <property type="match status" value="1"/>
</dbReference>
<dbReference type="RefSeq" id="WP_004836639.1">
    <property type="nucleotide sequence ID" value="NZ_CAMPNK010000046.1"/>
</dbReference>
<dbReference type="InterPro" id="IPR004547">
    <property type="entry name" value="Glucosamine6P_isomerase"/>
</dbReference>
<dbReference type="InterPro" id="IPR006148">
    <property type="entry name" value="Glc/Gal-6P_isomerase"/>
</dbReference>
<dbReference type="PATRIC" id="fig|33036.3.peg.178"/>
<name>A0A133KHV4_9FIRM</name>
<dbReference type="GO" id="GO:0006046">
    <property type="term" value="P:N-acetylglucosamine catabolic process"/>
    <property type="evidence" value="ECO:0007669"/>
    <property type="project" value="UniProtKB-UniRule"/>
</dbReference>
<proteinExistence type="predicted"/>
<dbReference type="PANTHER" id="PTHR11280">
    <property type="entry name" value="GLUCOSAMINE-6-PHOSPHATE ISOMERASE"/>
    <property type="match status" value="1"/>
</dbReference>
<dbReference type="GO" id="GO:0042802">
    <property type="term" value="F:identical protein binding"/>
    <property type="evidence" value="ECO:0007669"/>
    <property type="project" value="TreeGrafter"/>
</dbReference>
<dbReference type="GO" id="GO:0019262">
    <property type="term" value="P:N-acetylneuraminate catabolic process"/>
    <property type="evidence" value="ECO:0007669"/>
    <property type="project" value="TreeGrafter"/>
</dbReference>
<comment type="caution">
    <text evidence="5">The sequence shown here is derived from an EMBL/GenBank/DDBJ whole genome shotgun (WGS) entry which is preliminary data.</text>
</comment>
<dbReference type="Pfam" id="PF01182">
    <property type="entry name" value="Glucosamine_iso"/>
    <property type="match status" value="1"/>
</dbReference>
<evidence type="ECO:0000256" key="3">
    <source>
        <dbReference type="NCBIfam" id="TIGR00502"/>
    </source>
</evidence>
<organism evidence="5 6">
    <name type="scientific">Anaerococcus tetradius</name>
    <dbReference type="NCBI Taxonomy" id="33036"/>
    <lineage>
        <taxon>Bacteria</taxon>
        <taxon>Bacillati</taxon>
        <taxon>Bacillota</taxon>
        <taxon>Tissierellia</taxon>
        <taxon>Tissierellales</taxon>
        <taxon>Peptoniphilaceae</taxon>
        <taxon>Anaerococcus</taxon>
    </lineage>
</organism>
<evidence type="ECO:0000256" key="1">
    <source>
        <dbReference type="ARBA" id="ARBA00022801"/>
    </source>
</evidence>
<dbReference type="EC" id="3.5.99.6" evidence="3"/>
<gene>
    <name evidence="5" type="ORF">HMPREF3200_00175</name>
</gene>
<accession>A0A133KHV4</accession>
<keyword evidence="6" id="KW-1185">Reference proteome</keyword>
<dbReference type="Gene3D" id="3.40.50.1360">
    <property type="match status" value="1"/>
</dbReference>
<dbReference type="InterPro" id="IPR018321">
    <property type="entry name" value="Glucosamine6P_isomerase_CS"/>
</dbReference>
<protein>
    <recommendedName>
        <fullName evidence="3">Glucosamine-6-phosphate deaminase</fullName>
        <ecNumber evidence="3">3.5.99.6</ecNumber>
    </recommendedName>
</protein>
<dbReference type="SUPFAM" id="SSF100950">
    <property type="entry name" value="NagB/RpiA/CoA transferase-like"/>
    <property type="match status" value="1"/>
</dbReference>
<dbReference type="GO" id="GO:0005975">
    <property type="term" value="P:carbohydrate metabolic process"/>
    <property type="evidence" value="ECO:0007669"/>
    <property type="project" value="InterPro"/>
</dbReference>
<dbReference type="InterPro" id="IPR037171">
    <property type="entry name" value="NagB/RpiA_transferase-like"/>
</dbReference>
<dbReference type="Proteomes" id="UP000070383">
    <property type="component" value="Unassembled WGS sequence"/>
</dbReference>
<dbReference type="CDD" id="cd01399">
    <property type="entry name" value="GlcN6P_deaminase"/>
    <property type="match status" value="1"/>
</dbReference>
<dbReference type="GO" id="GO:0005737">
    <property type="term" value="C:cytoplasm"/>
    <property type="evidence" value="ECO:0007669"/>
    <property type="project" value="TreeGrafter"/>
</dbReference>
<dbReference type="NCBIfam" id="TIGR00502">
    <property type="entry name" value="nagB"/>
    <property type="match status" value="1"/>
</dbReference>
<dbReference type="STRING" id="33036.HMPREF3200_00175"/>
<sequence>MKVIVCKDYDDMSKKAADLVISNIIEKPQIKLGLATGSSPVGLYQYLIKANDEGEISFKYAKSINLDEYVGIDSENEHSYKYFMKKNFFDHVSFNEGTNILPKAKDNDEKYAKDYDKILDEFGQRDIQILGIGENGHVAFNEPADKLNRRTSIVKLADSTIEANSRFFASKEDVPKYAISMGMADIFNAKTIILLANGKKKHQAVKRLLEDESLSTDFPAGFLSLHPNVYIYVDEEAYRG</sequence>
<dbReference type="EMBL" id="LRPM01000005">
    <property type="protein sequence ID" value="KWZ79117.1"/>
    <property type="molecule type" value="Genomic_DNA"/>
</dbReference>
<keyword evidence="2" id="KW-0119">Carbohydrate metabolism</keyword>
<feature type="domain" description="Glucosamine/galactosamine-6-phosphate isomerase" evidence="4">
    <location>
        <begin position="14"/>
        <end position="223"/>
    </location>
</feature>
<dbReference type="AlphaFoldDB" id="A0A133KHV4"/>
<dbReference type="PROSITE" id="PS01161">
    <property type="entry name" value="GLC_GALNAC_ISOMERASE"/>
    <property type="match status" value="1"/>
</dbReference>
<dbReference type="GO" id="GO:0006043">
    <property type="term" value="P:glucosamine catabolic process"/>
    <property type="evidence" value="ECO:0007669"/>
    <property type="project" value="TreeGrafter"/>
</dbReference>
<dbReference type="OrthoDB" id="9791139at2"/>
<evidence type="ECO:0000313" key="5">
    <source>
        <dbReference type="EMBL" id="KWZ79117.1"/>
    </source>
</evidence>
<evidence type="ECO:0000256" key="2">
    <source>
        <dbReference type="ARBA" id="ARBA00023277"/>
    </source>
</evidence>
<keyword evidence="1" id="KW-0378">Hydrolase</keyword>
<reference evidence="6" key="1">
    <citation type="submission" date="2016-01" db="EMBL/GenBank/DDBJ databases">
        <authorList>
            <person name="Mitreva M."/>
            <person name="Pepin K.H."/>
            <person name="Mihindukulasuriya K.A."/>
            <person name="Fulton R."/>
            <person name="Fronick C."/>
            <person name="O'Laughlin M."/>
            <person name="Miner T."/>
            <person name="Herter B."/>
            <person name="Rosa B.A."/>
            <person name="Cordes M."/>
            <person name="Tomlinson C."/>
            <person name="Wollam A."/>
            <person name="Palsikar V.B."/>
            <person name="Mardis E.R."/>
            <person name="Wilson R.K."/>
        </authorList>
    </citation>
    <scope>NUCLEOTIDE SEQUENCE [LARGE SCALE GENOMIC DNA]</scope>
    <source>
        <strain evidence="6">MJR8151</strain>
    </source>
</reference>
<dbReference type="GO" id="GO:0004342">
    <property type="term" value="F:glucosamine-6-phosphate deaminase activity"/>
    <property type="evidence" value="ECO:0007669"/>
    <property type="project" value="UniProtKB-UniRule"/>
</dbReference>
<evidence type="ECO:0000313" key="6">
    <source>
        <dbReference type="Proteomes" id="UP000070383"/>
    </source>
</evidence>